<dbReference type="GO" id="GO:0098552">
    <property type="term" value="C:side of membrane"/>
    <property type="evidence" value="ECO:0007669"/>
    <property type="project" value="UniProtKB-KW"/>
</dbReference>
<evidence type="ECO:0000313" key="12">
    <source>
        <dbReference type="EMBL" id="APD73056.1"/>
    </source>
</evidence>
<feature type="signal peptide" evidence="9">
    <location>
        <begin position="1"/>
        <end position="23"/>
    </location>
</feature>
<dbReference type="Gene3D" id="3.30.1680.30">
    <property type="match status" value="1"/>
</dbReference>
<evidence type="ECO:0000259" key="11">
    <source>
        <dbReference type="Pfam" id="PF10659"/>
    </source>
</evidence>
<dbReference type="SUPFAM" id="SSF58087">
    <property type="entry name" value="Variant surface glycoprotein (N-terminal domain)"/>
    <property type="match status" value="1"/>
</dbReference>
<dbReference type="SMR" id="A0A1J0R5E9"/>
<dbReference type="AlphaFoldDB" id="A0A1J0R5E9"/>
<dbReference type="GO" id="GO:0005886">
    <property type="term" value="C:plasma membrane"/>
    <property type="evidence" value="ECO:0007669"/>
    <property type="project" value="UniProtKB-SubCell"/>
</dbReference>
<evidence type="ECO:0000256" key="3">
    <source>
        <dbReference type="ARBA" id="ARBA00022475"/>
    </source>
</evidence>
<keyword evidence="3" id="KW-1003">Cell membrane</keyword>
<feature type="domain" description="Trypanosome variant surface glycoprotein C-terminal" evidence="11">
    <location>
        <begin position="406"/>
        <end position="507"/>
    </location>
</feature>
<evidence type="ECO:0000256" key="9">
    <source>
        <dbReference type="SAM" id="SignalP"/>
    </source>
</evidence>
<dbReference type="Gene3D" id="3.90.150.10">
    <property type="entry name" value="Variant Surface Glycoprotein, subunit A domain 1"/>
    <property type="match status" value="1"/>
</dbReference>
<keyword evidence="4" id="KW-0336">GPI-anchor</keyword>
<keyword evidence="6" id="KW-0325">Glycoprotein</keyword>
<dbReference type="Pfam" id="PF00913">
    <property type="entry name" value="Trypan_glycop"/>
    <property type="match status" value="1"/>
</dbReference>
<organism evidence="12">
    <name type="scientific">Trypanosoma brucei</name>
    <dbReference type="NCBI Taxonomy" id="5691"/>
    <lineage>
        <taxon>Eukaryota</taxon>
        <taxon>Discoba</taxon>
        <taxon>Euglenozoa</taxon>
        <taxon>Kinetoplastea</taxon>
        <taxon>Metakinetoplastina</taxon>
        <taxon>Trypanosomatida</taxon>
        <taxon>Trypanosomatidae</taxon>
        <taxon>Trypanosoma</taxon>
    </lineage>
</organism>
<keyword evidence="7" id="KW-0449">Lipoprotein</keyword>
<dbReference type="Gene3D" id="3.30.1680.40">
    <property type="match status" value="1"/>
</dbReference>
<dbReference type="InterPro" id="IPR019609">
    <property type="entry name" value="Variant_surf_glycoprt_trypan_C"/>
</dbReference>
<feature type="region of interest" description="Disordered" evidence="8">
    <location>
        <begin position="445"/>
        <end position="469"/>
    </location>
</feature>
<accession>A0A1J0R5E9</accession>
<keyword evidence="5" id="KW-0472">Membrane</keyword>
<feature type="compositionally biased region" description="Polar residues" evidence="8">
    <location>
        <begin position="447"/>
        <end position="460"/>
    </location>
</feature>
<keyword evidence="9" id="KW-0732">Signal</keyword>
<dbReference type="Gene3D" id="1.10.470.10">
    <property type="entry name" value="Variant Surface Glycoprotein, subunit A, domain 2"/>
    <property type="match status" value="1"/>
</dbReference>
<dbReference type="GO" id="GO:0042783">
    <property type="term" value="P:symbiont-mediated evasion of host immune response"/>
    <property type="evidence" value="ECO:0007669"/>
    <property type="project" value="InterPro"/>
</dbReference>
<dbReference type="VEuPathDB" id="TriTrypDB:Tb427_000313300"/>
<evidence type="ECO:0000256" key="6">
    <source>
        <dbReference type="ARBA" id="ARBA00023180"/>
    </source>
</evidence>
<comment type="function">
    <text evidence="1">VSG forms a coat on the surface of the parasite. The trypanosome evades the immune response of the host by expressing a series of antigenically distinct VSGs from an estimated 1000 VSG genes.</text>
</comment>
<dbReference type="VEuPathDB" id="TriTrypDB:Tb10.v4.0163"/>
<dbReference type="VEuPathDB" id="TriTrypDB:Tb1125.Tb10.v4.0163"/>
<comment type="subcellular location">
    <subcellularLocation>
        <location evidence="2">Cell membrane</location>
        <topology evidence="2">Lipid-anchor</topology>
        <topology evidence="2">GPI-anchor</topology>
    </subcellularLocation>
</comment>
<reference evidence="12" key="1">
    <citation type="submission" date="2016-08" db="EMBL/GenBank/DDBJ databases">
        <title>VSG repertoire of Trypanosoma brucei EATRO 1125.</title>
        <authorList>
            <person name="Cross G.A."/>
        </authorList>
    </citation>
    <scope>NUCLEOTIDE SEQUENCE</scope>
    <source>
        <strain evidence="12">EATRO 1125</strain>
    </source>
</reference>
<evidence type="ECO:0000256" key="7">
    <source>
        <dbReference type="ARBA" id="ARBA00023288"/>
    </source>
</evidence>
<sequence length="508" mass="54661">MSLISTCVTLAALLLFQINRGEAAAHTGMIKSAWEPICGISEELGQVAGEAWAAADTILENVHKFELAALRAAVYYAKNVASPEAKKAALLQNYYTNKQVSLINQYRSSALQSHLRAAQTSSYLKGRIDDYLRLLEQTTDSNNNCLLQTTSAETPAARHGTQLESAECALDIPNIAKKQAPRAYLTASGYGKIHEGADGGNTIQAASGTDKCRLLSTDNTNGFANSASITKDIKAMAGYLHIKGSGAAAQFETLENLAAGAPADTKPWKEALAARNGIVTTTEAAYNNETVEPSKLASLQHTIDKAMLHTETATPQQRKDEVAKILGEDTKAKLDAAANLISQEQIPQGTAELKTPTKLGDINNAAQLLALLYHYQIQALQTILDLKTQLDTATTKKDPNTAEDTCNKITAKIDCNAKPYCSYNETAAYGDKKCQFNETKASKNGVPVTQTQTVEPSTNPEKCKGKEEKDCKSPNCKWEGETCKDSSILVNKKFALSVVSAAFVALLF</sequence>
<feature type="chain" id="PRO_5012181714" evidence="9">
    <location>
        <begin position="24"/>
        <end position="508"/>
    </location>
</feature>
<dbReference type="Pfam" id="PF10659">
    <property type="entry name" value="Trypan_glycop_C"/>
    <property type="match status" value="1"/>
</dbReference>
<evidence type="ECO:0000256" key="4">
    <source>
        <dbReference type="ARBA" id="ARBA00022622"/>
    </source>
</evidence>
<dbReference type="EMBL" id="KX699100">
    <property type="protein sequence ID" value="APD73056.1"/>
    <property type="molecule type" value="Genomic_DNA"/>
</dbReference>
<evidence type="ECO:0000256" key="2">
    <source>
        <dbReference type="ARBA" id="ARBA00004609"/>
    </source>
</evidence>
<feature type="domain" description="Trypanosome variant surface glycoprotein A-type N-terminal" evidence="10">
    <location>
        <begin position="11"/>
        <end position="376"/>
    </location>
</feature>
<evidence type="ECO:0000256" key="8">
    <source>
        <dbReference type="SAM" id="MobiDB-lite"/>
    </source>
</evidence>
<name>A0A1J0R5E9_9TRYP</name>
<evidence type="ECO:0000256" key="1">
    <source>
        <dbReference type="ARBA" id="ARBA00002523"/>
    </source>
</evidence>
<dbReference type="InterPro" id="IPR001812">
    <property type="entry name" value="Trypano_VSG_A_N_dom"/>
</dbReference>
<evidence type="ECO:0000259" key="10">
    <source>
        <dbReference type="Pfam" id="PF00913"/>
    </source>
</evidence>
<proteinExistence type="predicted"/>
<evidence type="ECO:0000256" key="5">
    <source>
        <dbReference type="ARBA" id="ARBA00023136"/>
    </source>
</evidence>
<protein>
    <submittedName>
        <fullName evidence="12">Variant surface glycoprotein 1125.211</fullName>
    </submittedName>
</protein>